<dbReference type="RefSeq" id="WP_055734214.1">
    <property type="nucleotide sequence ID" value="NZ_BMDY01000009.1"/>
</dbReference>
<evidence type="ECO:0000313" key="1">
    <source>
        <dbReference type="EMBL" id="GGB05771.1"/>
    </source>
</evidence>
<organism evidence="1 2">
    <name type="scientific">Agarivorans gilvus</name>
    <dbReference type="NCBI Taxonomy" id="680279"/>
    <lineage>
        <taxon>Bacteria</taxon>
        <taxon>Pseudomonadati</taxon>
        <taxon>Pseudomonadota</taxon>
        <taxon>Gammaproteobacteria</taxon>
        <taxon>Alteromonadales</taxon>
        <taxon>Alteromonadaceae</taxon>
        <taxon>Agarivorans</taxon>
    </lineage>
</organism>
<gene>
    <name evidence="1" type="ORF">GCM10007414_18920</name>
</gene>
<dbReference type="Proteomes" id="UP000651977">
    <property type="component" value="Unassembled WGS sequence"/>
</dbReference>
<name>A0ABQ1I211_9ALTE</name>
<sequence length="141" mass="15949">MKQILLIVITSVFLISGCTQSSIEDKTLVLPYKAFGPPSMSGHLLGVEWFQWQSHGDSRPREYPVKVVVYKDASLEELEAAYPIDEALEKDFRYVEYTAAINYFDKNVHEVEEMAKEGFPMGDLSNELEEAKSLIVEALGK</sequence>
<protein>
    <recommendedName>
        <fullName evidence="3">DUF4825 domain-containing protein</fullName>
    </recommendedName>
</protein>
<accession>A0ABQ1I211</accession>
<keyword evidence="2" id="KW-1185">Reference proteome</keyword>
<reference evidence="2" key="1">
    <citation type="journal article" date="2019" name="Int. J. Syst. Evol. Microbiol.">
        <title>The Global Catalogue of Microorganisms (GCM) 10K type strain sequencing project: providing services to taxonomists for standard genome sequencing and annotation.</title>
        <authorList>
            <consortium name="The Broad Institute Genomics Platform"/>
            <consortium name="The Broad Institute Genome Sequencing Center for Infectious Disease"/>
            <person name="Wu L."/>
            <person name="Ma J."/>
        </authorList>
    </citation>
    <scope>NUCLEOTIDE SEQUENCE [LARGE SCALE GENOMIC DNA]</scope>
    <source>
        <strain evidence="2">CGMCC 1.10131</strain>
    </source>
</reference>
<evidence type="ECO:0008006" key="3">
    <source>
        <dbReference type="Google" id="ProtNLM"/>
    </source>
</evidence>
<comment type="caution">
    <text evidence="1">The sequence shown here is derived from an EMBL/GenBank/DDBJ whole genome shotgun (WGS) entry which is preliminary data.</text>
</comment>
<proteinExistence type="predicted"/>
<dbReference type="EMBL" id="BMDY01000009">
    <property type="protein sequence ID" value="GGB05771.1"/>
    <property type="molecule type" value="Genomic_DNA"/>
</dbReference>
<evidence type="ECO:0000313" key="2">
    <source>
        <dbReference type="Proteomes" id="UP000651977"/>
    </source>
</evidence>
<dbReference type="PROSITE" id="PS51257">
    <property type="entry name" value="PROKAR_LIPOPROTEIN"/>
    <property type="match status" value="1"/>
</dbReference>